<dbReference type="EMBL" id="JAYMGO010000018">
    <property type="protein sequence ID" value="KAL1257297.1"/>
    <property type="molecule type" value="Genomic_DNA"/>
</dbReference>
<reference evidence="1 2" key="1">
    <citation type="submission" date="2023-09" db="EMBL/GenBank/DDBJ databases">
        <authorList>
            <person name="Wang M."/>
        </authorList>
    </citation>
    <scope>NUCLEOTIDE SEQUENCE [LARGE SCALE GENOMIC DNA]</scope>
    <source>
        <strain evidence="1">GT-2023</strain>
        <tissue evidence="1">Liver</tissue>
    </source>
</reference>
<evidence type="ECO:0000313" key="2">
    <source>
        <dbReference type="Proteomes" id="UP001558613"/>
    </source>
</evidence>
<gene>
    <name evidence="1" type="ORF">QQF64_012842</name>
</gene>
<dbReference type="Proteomes" id="UP001558613">
    <property type="component" value="Unassembled WGS sequence"/>
</dbReference>
<evidence type="ECO:0000313" key="1">
    <source>
        <dbReference type="EMBL" id="KAL1257297.1"/>
    </source>
</evidence>
<name>A0ABR3LWN1_9TELE</name>
<sequence length="140" mass="15708">MFLSQIIQTIGSIGSIESIDQIETLVMLLPLRRRRRLCLCASLASVTSHPRGGSAHELRVVSGGFQAPARFTRRFRPFVRLFSFDRRKTHPIGLSFCSLSLSHWERAGALIPLPINRLKSGPDAPRNARSGIYDIKRAVR</sequence>
<proteinExistence type="predicted"/>
<protein>
    <submittedName>
        <fullName evidence="1">Uncharacterized protein</fullName>
    </submittedName>
</protein>
<organism evidence="1 2">
    <name type="scientific">Cirrhinus molitorella</name>
    <name type="common">mud carp</name>
    <dbReference type="NCBI Taxonomy" id="172907"/>
    <lineage>
        <taxon>Eukaryota</taxon>
        <taxon>Metazoa</taxon>
        <taxon>Chordata</taxon>
        <taxon>Craniata</taxon>
        <taxon>Vertebrata</taxon>
        <taxon>Euteleostomi</taxon>
        <taxon>Actinopterygii</taxon>
        <taxon>Neopterygii</taxon>
        <taxon>Teleostei</taxon>
        <taxon>Ostariophysi</taxon>
        <taxon>Cypriniformes</taxon>
        <taxon>Cyprinidae</taxon>
        <taxon>Labeoninae</taxon>
        <taxon>Labeonini</taxon>
        <taxon>Cirrhinus</taxon>
    </lineage>
</organism>
<accession>A0ABR3LWN1</accession>
<keyword evidence="2" id="KW-1185">Reference proteome</keyword>
<comment type="caution">
    <text evidence="1">The sequence shown here is derived from an EMBL/GenBank/DDBJ whole genome shotgun (WGS) entry which is preliminary data.</text>
</comment>